<name>A0AAE3M1E7_9BACT</name>
<dbReference type="AlphaFoldDB" id="A0AAE3M1E7"/>
<accession>A0AAE3M1E7</accession>
<reference evidence="1" key="1">
    <citation type="submission" date="2022-10" db="EMBL/GenBank/DDBJ databases">
        <authorList>
            <person name="Yu W.X."/>
        </authorList>
    </citation>
    <scope>NUCLEOTIDE SEQUENCE</scope>
    <source>
        <strain evidence="1">AAT</strain>
    </source>
</reference>
<gene>
    <name evidence="1" type="ORF">OM075_00550</name>
</gene>
<keyword evidence="2" id="KW-1185">Reference proteome</keyword>
<organism evidence="1 2">
    <name type="scientific">Plebeiibacterium sediminum</name>
    <dbReference type="NCBI Taxonomy" id="2992112"/>
    <lineage>
        <taxon>Bacteria</taxon>
        <taxon>Pseudomonadati</taxon>
        <taxon>Bacteroidota</taxon>
        <taxon>Bacteroidia</taxon>
        <taxon>Marinilabiliales</taxon>
        <taxon>Marinilabiliaceae</taxon>
        <taxon>Plebeiibacterium</taxon>
    </lineage>
</organism>
<sequence>MTEIVLKDKTYFLPEKWEELTPDQYLFLLDLLNDYIHNKITANIVAINFAMYVLKIKRPRFMSPKQKEVYYENLAWLGDRAAFWWVVEYEKPEVLNNVDPELRRKLKTTLPEDLPQTPEVRVISRYKYWLEPDFVFCSNLMPTLNKSIGYRFNMDDGLLSSSLSAGQFSDAMTISQQYGTAKKEDLLNLLCAILYPVHGNYKFEKAQEHAVSFKKLSTHHKQAIYINFKGILTFITQRTKFAILFNAPKKQGESTIKEEKITIGFNKNIYTLSKNGYGDTEQLMKVNLVTFLDLLLNELIDAVKSMQNMEMELDKILSATGLSLSQLKLITS</sequence>
<evidence type="ECO:0000313" key="1">
    <source>
        <dbReference type="EMBL" id="MCW3784929.1"/>
    </source>
</evidence>
<dbReference type="Proteomes" id="UP001209229">
    <property type="component" value="Unassembled WGS sequence"/>
</dbReference>
<protein>
    <submittedName>
        <fullName evidence="1">Uncharacterized protein</fullName>
    </submittedName>
</protein>
<dbReference type="EMBL" id="JAPDPJ010000001">
    <property type="protein sequence ID" value="MCW3784929.1"/>
    <property type="molecule type" value="Genomic_DNA"/>
</dbReference>
<dbReference type="RefSeq" id="WP_301188500.1">
    <property type="nucleotide sequence ID" value="NZ_JAPDPJ010000001.1"/>
</dbReference>
<evidence type="ECO:0000313" key="2">
    <source>
        <dbReference type="Proteomes" id="UP001209229"/>
    </source>
</evidence>
<comment type="caution">
    <text evidence="1">The sequence shown here is derived from an EMBL/GenBank/DDBJ whole genome shotgun (WGS) entry which is preliminary data.</text>
</comment>
<proteinExistence type="predicted"/>